<proteinExistence type="predicted"/>
<reference evidence="2" key="1">
    <citation type="journal article" date="2019" name="Int. J. Syst. Evol. Microbiol.">
        <title>The Global Catalogue of Microorganisms (GCM) 10K type strain sequencing project: providing services to taxonomists for standard genome sequencing and annotation.</title>
        <authorList>
            <consortium name="The Broad Institute Genomics Platform"/>
            <consortium name="The Broad Institute Genome Sequencing Center for Infectious Disease"/>
            <person name="Wu L."/>
            <person name="Ma J."/>
        </authorList>
    </citation>
    <scope>NUCLEOTIDE SEQUENCE [LARGE SCALE GENOMIC DNA]</scope>
    <source>
        <strain evidence="2">CGMCC 1.18439</strain>
    </source>
</reference>
<sequence>MVFAVWNEVKLKLSPTERRPKHMTTGKEGEEPLWKAWSRYLRSRGYQPTAAGGAGAWRYIGYAISQTLLRAHERRKLGQIFATQNWGEQPEGEFIARQLRYLDSVPSHVQTLLRRDGQAAEDVYHALEEAYQEWQVGNEGSGQATLLARHLSAGLYRSEHFRTGEAIYSLFPKQARGLRLLEIAAEWEDGPETLTLERPGYYAPLGELTASQLSTGLKIPLSGHPQLDHLHLLARRFWILRPDPNSQGDFASLGRPGVGEQFLLLARRELIPDLTTLREQGLIQWSQEENWEGDWTEYHGVMVTANHWEGVTEVSRELLDALRPESGLGLSVTGGLRVPQRGAWLHCGPPTVSVATFFTEAFLTLRCGEDVLFAGNVEPNQPVELPWRGAGDYELEAEARGQGQVRLIKLLDLDELPQAPSRDLGSLSKTWQHSGRTLSLVGPELQQGEAQ</sequence>
<comment type="caution">
    <text evidence="1">The sequence shown here is derived from an EMBL/GenBank/DDBJ whole genome shotgun (WGS) entry which is preliminary data.</text>
</comment>
<protein>
    <submittedName>
        <fullName evidence="1">Uncharacterized protein</fullName>
    </submittedName>
</protein>
<dbReference type="EMBL" id="BNAL01000072">
    <property type="protein sequence ID" value="GHG12989.1"/>
    <property type="molecule type" value="Genomic_DNA"/>
</dbReference>
<accession>A0ABQ3KCD2</accession>
<evidence type="ECO:0000313" key="1">
    <source>
        <dbReference type="EMBL" id="GHG12989.1"/>
    </source>
</evidence>
<evidence type="ECO:0000313" key="2">
    <source>
        <dbReference type="Proteomes" id="UP000632154"/>
    </source>
</evidence>
<organism evidence="1 2">
    <name type="scientific">Deinococcus piscis</name>
    <dbReference type="NCBI Taxonomy" id="394230"/>
    <lineage>
        <taxon>Bacteria</taxon>
        <taxon>Thermotogati</taxon>
        <taxon>Deinococcota</taxon>
        <taxon>Deinococci</taxon>
        <taxon>Deinococcales</taxon>
        <taxon>Deinococcaceae</taxon>
        <taxon>Deinococcus</taxon>
    </lineage>
</organism>
<gene>
    <name evidence="1" type="ORF">GCM10017783_26080</name>
</gene>
<dbReference type="Proteomes" id="UP000632154">
    <property type="component" value="Unassembled WGS sequence"/>
</dbReference>
<name>A0ABQ3KCD2_9DEIO</name>
<keyword evidence="2" id="KW-1185">Reference proteome</keyword>